<reference evidence="2 3" key="1">
    <citation type="journal article" date="2021" name="Elife">
        <title>Chloroplast acquisition without the gene transfer in kleptoplastic sea slugs, Plakobranchus ocellatus.</title>
        <authorList>
            <person name="Maeda T."/>
            <person name="Takahashi S."/>
            <person name="Yoshida T."/>
            <person name="Shimamura S."/>
            <person name="Takaki Y."/>
            <person name="Nagai Y."/>
            <person name="Toyoda A."/>
            <person name="Suzuki Y."/>
            <person name="Arimoto A."/>
            <person name="Ishii H."/>
            <person name="Satoh N."/>
            <person name="Nishiyama T."/>
            <person name="Hasebe M."/>
            <person name="Maruyama T."/>
            <person name="Minagawa J."/>
            <person name="Obokata J."/>
            <person name="Shigenobu S."/>
        </authorList>
    </citation>
    <scope>NUCLEOTIDE SEQUENCE [LARGE SCALE GENOMIC DNA]</scope>
</reference>
<gene>
    <name evidence="2" type="ORF">ElyMa_001907200</name>
</gene>
<feature type="compositionally biased region" description="Low complexity" evidence="1">
    <location>
        <begin position="155"/>
        <end position="188"/>
    </location>
</feature>
<dbReference type="AlphaFoldDB" id="A0AAV4ETF5"/>
<feature type="region of interest" description="Disordered" evidence="1">
    <location>
        <begin position="45"/>
        <end position="94"/>
    </location>
</feature>
<accession>A0AAV4ETF5</accession>
<dbReference type="EMBL" id="BMAT01003865">
    <property type="protein sequence ID" value="GFR63870.1"/>
    <property type="molecule type" value="Genomic_DNA"/>
</dbReference>
<feature type="compositionally biased region" description="Polar residues" evidence="1">
    <location>
        <begin position="199"/>
        <end position="209"/>
    </location>
</feature>
<organism evidence="2 3">
    <name type="scientific">Elysia marginata</name>
    <dbReference type="NCBI Taxonomy" id="1093978"/>
    <lineage>
        <taxon>Eukaryota</taxon>
        <taxon>Metazoa</taxon>
        <taxon>Spiralia</taxon>
        <taxon>Lophotrochozoa</taxon>
        <taxon>Mollusca</taxon>
        <taxon>Gastropoda</taxon>
        <taxon>Heterobranchia</taxon>
        <taxon>Euthyneura</taxon>
        <taxon>Panpulmonata</taxon>
        <taxon>Sacoglossa</taxon>
        <taxon>Placobranchoidea</taxon>
        <taxon>Plakobranchidae</taxon>
        <taxon>Elysia</taxon>
    </lineage>
</organism>
<feature type="region of interest" description="Disordered" evidence="1">
    <location>
        <begin position="109"/>
        <end position="141"/>
    </location>
</feature>
<name>A0AAV4ETF5_9GAST</name>
<dbReference type="Proteomes" id="UP000762676">
    <property type="component" value="Unassembled WGS sequence"/>
</dbReference>
<comment type="caution">
    <text evidence="2">The sequence shown here is derived from an EMBL/GenBank/DDBJ whole genome shotgun (WGS) entry which is preliminary data.</text>
</comment>
<evidence type="ECO:0000313" key="2">
    <source>
        <dbReference type="EMBL" id="GFR63870.1"/>
    </source>
</evidence>
<keyword evidence="3" id="KW-1185">Reference proteome</keyword>
<evidence type="ECO:0000313" key="3">
    <source>
        <dbReference type="Proteomes" id="UP000762676"/>
    </source>
</evidence>
<sequence length="215" mass="22998">MEIKEMFMKGHDKQASLANVLLDIAAQIHCIDPESNRVECSIATLTSPPQSSGLPGNHLRKEGDLDPGDGPPRPRARRSTSLQHDPPTRDAPPYFYQRHMHYNSLHLNHTHHFQTPPNTPPPTSSSNSCSSTSSTSASSKVGEMMQLSRFIARFKSSSASSPSSASSSPSKSGGGAKASSSTSGGAKAEVLVQEKRLSLDSSQGSNNNEMDLEVI</sequence>
<feature type="compositionally biased region" description="Polar residues" evidence="1">
    <location>
        <begin position="45"/>
        <end position="54"/>
    </location>
</feature>
<proteinExistence type="predicted"/>
<feature type="compositionally biased region" description="Low complexity" evidence="1">
    <location>
        <begin position="124"/>
        <end position="139"/>
    </location>
</feature>
<protein>
    <submittedName>
        <fullName evidence="2">Uncharacterized protein</fullName>
    </submittedName>
</protein>
<feature type="region of interest" description="Disordered" evidence="1">
    <location>
        <begin position="155"/>
        <end position="215"/>
    </location>
</feature>
<evidence type="ECO:0000256" key="1">
    <source>
        <dbReference type="SAM" id="MobiDB-lite"/>
    </source>
</evidence>